<dbReference type="InterPro" id="IPR029068">
    <property type="entry name" value="Glyas_Bleomycin-R_OHBP_Dase"/>
</dbReference>
<reference evidence="11" key="1">
    <citation type="submission" date="2022-07" db="EMBL/GenBank/DDBJ databases">
        <title>Genome Sequence of Xylaria arbuscula.</title>
        <authorList>
            <person name="Buettner E."/>
        </authorList>
    </citation>
    <scope>NUCLEOTIDE SEQUENCE</scope>
    <source>
        <strain evidence="11">VT107</strain>
    </source>
</reference>
<dbReference type="PANTHER" id="PTHR40626:SF11">
    <property type="entry name" value="ZINC FINGER PROTEIN YPR022C"/>
    <property type="match status" value="1"/>
</dbReference>
<keyword evidence="3" id="KW-0677">Repeat</keyword>
<dbReference type="InterPro" id="IPR051059">
    <property type="entry name" value="VerF-like"/>
</dbReference>
<dbReference type="PROSITE" id="PS00028">
    <property type="entry name" value="ZINC_FINGER_C2H2_1"/>
    <property type="match status" value="2"/>
</dbReference>
<dbReference type="InterPro" id="IPR007219">
    <property type="entry name" value="XnlR_reg_dom"/>
</dbReference>
<dbReference type="GO" id="GO:0000785">
    <property type="term" value="C:chromatin"/>
    <property type="evidence" value="ECO:0007669"/>
    <property type="project" value="TreeGrafter"/>
</dbReference>
<dbReference type="AlphaFoldDB" id="A0A9W8TM61"/>
<dbReference type="SUPFAM" id="SSF54593">
    <property type="entry name" value="Glyoxalase/Bleomycin resistance protein/Dihydroxybiphenyl dioxygenase"/>
    <property type="match status" value="1"/>
</dbReference>
<dbReference type="InterPro" id="IPR037523">
    <property type="entry name" value="VOC_core"/>
</dbReference>
<dbReference type="Pfam" id="PF04082">
    <property type="entry name" value="Fungal_trans"/>
    <property type="match status" value="1"/>
</dbReference>
<sequence length="1159" mass="129940">MERSPVLEATVPRTTRTKRAAKQAKRCPECGVCFSKTEHLARHVRSHTKEKPFSCRECGKSYSRHDSLLRHSRAHKRGPVNKSPGSSTPPSSLRLALADESNQVDRSAQSGPGAGSRDCLSFSSLSRGPTASTTVSWGSQGEPPGQSLLDGSLQDLALQQQHVDPSLRDQYVEGDLQNISGRAFDTPTDLELLDIGLNAQEPAWLLGSDFDINALDFPISSVMTGWGYSNHEALHSRQEIYGSPNVPGCSGGHMPLCDLVRAVQYNWYTTLTRDVVSHESSDQPQEQDQIDEAYREGLRYKLQPCPSNTALPSADFLNLCIKLYFVRFNPVFPIVHAPSFRPSSENAVLLLSVCSVGALFMGSATAAAQGRRIFQTLNKANLSSWDTYIRRDVREWRSLVQASIIGQTFGMLSGQPDNVCMTESFHGTAIAWARQGGFFKIKAAPLPSCDESEVSKGDMWRRWVDAEESVRLVLALYIHDSEFATTFHHEPILRHNIGRLPACNSDELFFAPTASDWHNVVKKERFIDSHSTTRGNFTATLAAPGVLTTRRAQMFAYASLAGLVAAIQEKRASILDAESKQHFRNMLLSWHHEHYKHIQSPRKNHINLLIFWHRAFMALYADFDVLELSIGRDGRLLAQETRKRINDWASSPEGRRSVLHALLVLRHLEMLPIGLEPGIHVPKAAFYSAIVVYSYIKCKPSVNPCVPLEDDLDLPELQVAGSTSNLHANGDKATIAMFSPVEPRPLEPGRAKHNVSGHLQVVQVIRGHAPSYEQEVVTQHQQLLTISVADAIVISVATGLAPFPHILMATHTRNQGAAVPDLIAVGHQQEDVKTWQARNNIDTATQVKLVKISHMRYQHPDLEEIEQFLGDFGMIIAKKTSEEAWFRGYGPDQYVYHAIKGPKKFLGGTFLVESYEDLERATKLPGSSDVQELVDAPGGGFFVTVYDAEGFPLNLIYGQKKREETQDEKPERLIYNFENEKPRVREFLRFKPGPAAVHKLGHYGLCVQDFSKELDFYLRNFNLVPTDFLYVDEPNGAKKDVAIFAHIDRGDDYVDHHTFFMSTNKTSHVHHCSFEVHDYDTQMLGHQWLSEKGYEPVWGVGRHILGSQIFDYWWDTAHNMIEHYIDGDVVNRQTPIGYSPAGDESLAVWGPEVPSWFLQ</sequence>
<dbReference type="PANTHER" id="PTHR40626">
    <property type="entry name" value="MIP31509P"/>
    <property type="match status" value="1"/>
</dbReference>
<evidence type="ECO:0000256" key="3">
    <source>
        <dbReference type="ARBA" id="ARBA00022737"/>
    </source>
</evidence>
<feature type="region of interest" description="Disordered" evidence="8">
    <location>
        <begin position="71"/>
        <end position="122"/>
    </location>
</feature>
<evidence type="ECO:0000313" key="11">
    <source>
        <dbReference type="EMBL" id="KAJ3568436.1"/>
    </source>
</evidence>
<dbReference type="GO" id="GO:0006351">
    <property type="term" value="P:DNA-templated transcription"/>
    <property type="evidence" value="ECO:0007669"/>
    <property type="project" value="InterPro"/>
</dbReference>
<evidence type="ECO:0000256" key="5">
    <source>
        <dbReference type="ARBA" id="ARBA00022833"/>
    </source>
</evidence>
<feature type="domain" description="C2H2-type" evidence="9">
    <location>
        <begin position="53"/>
        <end position="75"/>
    </location>
</feature>
<feature type="region of interest" description="Disordered" evidence="8">
    <location>
        <begin position="1"/>
        <end position="21"/>
    </location>
</feature>
<dbReference type="VEuPathDB" id="FungiDB:F4678DRAFT_425126"/>
<dbReference type="SUPFAM" id="SSF57667">
    <property type="entry name" value="beta-beta-alpha zinc fingers"/>
    <property type="match status" value="1"/>
</dbReference>
<accession>A0A9W8TM61</accession>
<evidence type="ECO:0000256" key="1">
    <source>
        <dbReference type="ARBA" id="ARBA00004123"/>
    </source>
</evidence>
<dbReference type="GO" id="GO:0008270">
    <property type="term" value="F:zinc ion binding"/>
    <property type="evidence" value="ECO:0007669"/>
    <property type="project" value="UniProtKB-KW"/>
</dbReference>
<feature type="domain" description="C2H2-type" evidence="9">
    <location>
        <begin position="25"/>
        <end position="52"/>
    </location>
</feature>
<comment type="caution">
    <text evidence="11">The sequence shown here is derived from an EMBL/GenBank/DDBJ whole genome shotgun (WGS) entry which is preliminary data.</text>
</comment>
<keyword evidence="6" id="KW-0539">Nucleus</keyword>
<dbReference type="CDD" id="cd12148">
    <property type="entry name" value="fungal_TF_MHR"/>
    <property type="match status" value="1"/>
</dbReference>
<keyword evidence="4 7" id="KW-0863">Zinc-finger</keyword>
<proteinExistence type="predicted"/>
<evidence type="ECO:0000259" key="9">
    <source>
        <dbReference type="PROSITE" id="PS50157"/>
    </source>
</evidence>
<keyword evidence="12" id="KW-1185">Reference proteome</keyword>
<protein>
    <recommendedName>
        <fullName evidence="13">C2H2-type domain-containing protein</fullName>
    </recommendedName>
</protein>
<dbReference type="SMART" id="SM00355">
    <property type="entry name" value="ZnF_C2H2"/>
    <property type="match status" value="2"/>
</dbReference>
<dbReference type="Gene3D" id="3.10.180.10">
    <property type="entry name" value="2,3-Dihydroxybiphenyl 1,2-Dioxygenase, domain 1"/>
    <property type="match status" value="2"/>
</dbReference>
<organism evidence="11 12">
    <name type="scientific">Xylaria arbuscula</name>
    <dbReference type="NCBI Taxonomy" id="114810"/>
    <lineage>
        <taxon>Eukaryota</taxon>
        <taxon>Fungi</taxon>
        <taxon>Dikarya</taxon>
        <taxon>Ascomycota</taxon>
        <taxon>Pezizomycotina</taxon>
        <taxon>Sordariomycetes</taxon>
        <taxon>Xylariomycetidae</taxon>
        <taxon>Xylariales</taxon>
        <taxon>Xylariaceae</taxon>
        <taxon>Xylaria</taxon>
    </lineage>
</organism>
<keyword evidence="2" id="KW-0479">Metal-binding</keyword>
<dbReference type="Gene3D" id="3.30.160.60">
    <property type="entry name" value="Classic Zinc Finger"/>
    <property type="match status" value="2"/>
</dbReference>
<dbReference type="CDD" id="cd07257">
    <property type="entry name" value="THT_oxygenase_C"/>
    <property type="match status" value="1"/>
</dbReference>
<dbReference type="PROSITE" id="PS50157">
    <property type="entry name" value="ZINC_FINGER_C2H2_2"/>
    <property type="match status" value="2"/>
</dbReference>
<evidence type="ECO:0000256" key="7">
    <source>
        <dbReference type="PROSITE-ProRule" id="PRU00042"/>
    </source>
</evidence>
<dbReference type="InterPro" id="IPR013087">
    <property type="entry name" value="Znf_C2H2_type"/>
</dbReference>
<dbReference type="EMBL" id="JANPWZ010001136">
    <property type="protein sequence ID" value="KAJ3568436.1"/>
    <property type="molecule type" value="Genomic_DNA"/>
</dbReference>
<dbReference type="Proteomes" id="UP001148614">
    <property type="component" value="Unassembled WGS sequence"/>
</dbReference>
<dbReference type="GO" id="GO:0000981">
    <property type="term" value="F:DNA-binding transcription factor activity, RNA polymerase II-specific"/>
    <property type="evidence" value="ECO:0007669"/>
    <property type="project" value="InterPro"/>
</dbReference>
<dbReference type="GO" id="GO:0005634">
    <property type="term" value="C:nucleus"/>
    <property type="evidence" value="ECO:0007669"/>
    <property type="project" value="UniProtKB-SubCell"/>
</dbReference>
<evidence type="ECO:0000256" key="8">
    <source>
        <dbReference type="SAM" id="MobiDB-lite"/>
    </source>
</evidence>
<dbReference type="FunFam" id="3.30.160.60:FF:002343">
    <property type="entry name" value="Zinc finger protein 33A"/>
    <property type="match status" value="1"/>
</dbReference>
<dbReference type="VEuPathDB" id="FungiDB:F4678DRAFT_403658"/>
<feature type="compositionally biased region" description="Polar residues" evidence="8">
    <location>
        <begin position="100"/>
        <end position="110"/>
    </location>
</feature>
<evidence type="ECO:0000256" key="4">
    <source>
        <dbReference type="ARBA" id="ARBA00022771"/>
    </source>
</evidence>
<keyword evidence="5" id="KW-0862">Zinc</keyword>
<name>A0A9W8TM61_9PEZI</name>
<evidence type="ECO:0000256" key="6">
    <source>
        <dbReference type="ARBA" id="ARBA00023242"/>
    </source>
</evidence>
<evidence type="ECO:0000259" key="10">
    <source>
        <dbReference type="PROSITE" id="PS51819"/>
    </source>
</evidence>
<dbReference type="InterPro" id="IPR036236">
    <property type="entry name" value="Znf_C2H2_sf"/>
</dbReference>
<dbReference type="CDD" id="cd07267">
    <property type="entry name" value="THT_Oxygenase_N"/>
    <property type="match status" value="1"/>
</dbReference>
<feature type="domain" description="VOC" evidence="10">
    <location>
        <begin position="999"/>
        <end position="1126"/>
    </location>
</feature>
<evidence type="ECO:0000313" key="12">
    <source>
        <dbReference type="Proteomes" id="UP001148614"/>
    </source>
</evidence>
<dbReference type="FunFam" id="3.10.180.10:FF:000034">
    <property type="entry name" value="Glyoxalase/Bleomycin resistance protein/Dihydroxybiphenyl dioxygenase"/>
    <property type="match status" value="1"/>
</dbReference>
<dbReference type="Pfam" id="PF00096">
    <property type="entry name" value="zf-C2H2"/>
    <property type="match status" value="2"/>
</dbReference>
<comment type="subcellular location">
    <subcellularLocation>
        <location evidence="1">Nucleus</location>
    </subcellularLocation>
</comment>
<gene>
    <name evidence="11" type="ORF">NPX13_g6420</name>
</gene>
<evidence type="ECO:0008006" key="13">
    <source>
        <dbReference type="Google" id="ProtNLM"/>
    </source>
</evidence>
<dbReference type="GO" id="GO:0000978">
    <property type="term" value="F:RNA polymerase II cis-regulatory region sequence-specific DNA binding"/>
    <property type="evidence" value="ECO:0007669"/>
    <property type="project" value="InterPro"/>
</dbReference>
<evidence type="ECO:0000256" key="2">
    <source>
        <dbReference type="ARBA" id="ARBA00022723"/>
    </source>
</evidence>
<dbReference type="PROSITE" id="PS51819">
    <property type="entry name" value="VOC"/>
    <property type="match status" value="1"/>
</dbReference>